<comment type="subcellular location">
    <subcellularLocation>
        <location evidence="1">Cell membrane</location>
        <topology evidence="1">Multi-pass membrane protein</topology>
    </subcellularLocation>
</comment>
<keyword evidence="5 7" id="KW-1133">Transmembrane helix</keyword>
<evidence type="ECO:0000256" key="1">
    <source>
        <dbReference type="ARBA" id="ARBA00004651"/>
    </source>
</evidence>
<feature type="transmembrane region" description="Helical" evidence="7">
    <location>
        <begin position="547"/>
        <end position="568"/>
    </location>
</feature>
<feature type="transmembrane region" description="Helical" evidence="7">
    <location>
        <begin position="317"/>
        <end position="344"/>
    </location>
</feature>
<dbReference type="PANTHER" id="PTHR33406:SF6">
    <property type="entry name" value="MEMBRANE PROTEIN YDGH-RELATED"/>
    <property type="match status" value="1"/>
</dbReference>
<feature type="transmembrane region" description="Helical" evidence="7">
    <location>
        <begin position="208"/>
        <end position="229"/>
    </location>
</feature>
<evidence type="ECO:0000313" key="9">
    <source>
        <dbReference type="EMBL" id="TMQ90294.1"/>
    </source>
</evidence>
<comment type="caution">
    <text evidence="9">The sequence shown here is derived from an EMBL/GenBank/DDBJ whole genome shotgun (WGS) entry which is preliminary data.</text>
</comment>
<dbReference type="EMBL" id="VCKW01000306">
    <property type="protein sequence ID" value="TMQ90294.1"/>
    <property type="molecule type" value="Genomic_DNA"/>
</dbReference>
<evidence type="ECO:0000259" key="8">
    <source>
        <dbReference type="PROSITE" id="PS50156"/>
    </source>
</evidence>
<feature type="transmembrane region" description="Helical" evidence="7">
    <location>
        <begin position="375"/>
        <end position="394"/>
    </location>
</feature>
<proteinExistence type="inferred from homology"/>
<dbReference type="PROSITE" id="PS50156">
    <property type="entry name" value="SSD"/>
    <property type="match status" value="1"/>
</dbReference>
<reference evidence="9 10" key="1">
    <citation type="submission" date="2019-05" db="EMBL/GenBank/DDBJ databases">
        <title>Draft genome sequence of Actinomadura sp. 14C53.</title>
        <authorList>
            <person name="Saricaoglu S."/>
            <person name="Isik K."/>
        </authorList>
    </citation>
    <scope>NUCLEOTIDE SEQUENCE [LARGE SCALE GENOMIC DNA]</scope>
    <source>
        <strain evidence="9 10">14C53</strain>
    </source>
</reference>
<evidence type="ECO:0000256" key="7">
    <source>
        <dbReference type="SAM" id="Phobius"/>
    </source>
</evidence>
<dbReference type="PANTHER" id="PTHR33406">
    <property type="entry name" value="MEMBRANE PROTEIN MJ1562-RELATED"/>
    <property type="match status" value="1"/>
</dbReference>
<dbReference type="OrthoDB" id="2365435at2"/>
<dbReference type="InterPro" id="IPR050545">
    <property type="entry name" value="Mycobact_MmpL"/>
</dbReference>
<dbReference type="Gene3D" id="1.20.1640.10">
    <property type="entry name" value="Multidrug efflux transporter AcrB transmembrane domain"/>
    <property type="match status" value="2"/>
</dbReference>
<feature type="transmembrane region" description="Helical" evidence="7">
    <location>
        <begin position="241"/>
        <end position="263"/>
    </location>
</feature>
<feature type="transmembrane region" description="Helical" evidence="7">
    <location>
        <begin position="653"/>
        <end position="676"/>
    </location>
</feature>
<sequence>MDRVTAFVLGRRGKWVVLAVWVLILVVSAPLAGKLTGAQDNEASSWLPKDAESTQVVELSERFVPSDVLPAVVVYDRGGAAITGADRAKAAADARRFTTVRDEDGAKIVTKVQGPITSRDGQSLQTIVDIKVGEEGWEKLGPAVEDMRDIAQRDGGAAGLEAHVTGPGGYSGDFAQVFSGFDATLLYITAVIVVVILLITYRSPSLWAVPLICVFFSLTAAQALIYLLAEHAGLTVNGQSAFILIVLMFGAGTDYALLLIARYREELRRHADRHTAMAMALHRAGPAILASGTTVALSLLCLLIATLNSSKSMGPVMAIGIVVVLASMLTLLPALLVICGRWLFWPRLPHHGSPEPTERGAWARIGGAIARRPRITWVVTALVLGVMAIGMTGLKTEYLAQRDAFWGDKPDSEIGEEVLVKHFPAGAGAPVQVVASAGSAQPVTSALDSVPKISDVRQVGPPRDGLAYIEGTLDAPPDAREGFDAIEQARDAVHAVPGANAKVGGTTAVTLDINDAASRDQNVVIPLVLLVVLIILAALLRALVAPLILVATVVLSFAAALGVSALVFDHVFGFAGADPQFPLWAFVFLVALGTDYNIFLMTRVHEEAKQHGTRRGALIGLAATGAVITSAGTVLAGTFAALGSLPLVFVTELGFAVAFGVLLDTFIVRSVLVSALTMDVGRWMWWPSGLARVSEPVKPTRTPPA</sequence>
<protein>
    <recommendedName>
        <fullName evidence="8">SSD domain-containing protein</fullName>
    </recommendedName>
</protein>
<gene>
    <name evidence="9" type="ORF">ETD83_36100</name>
</gene>
<evidence type="ECO:0000313" key="10">
    <source>
        <dbReference type="Proteomes" id="UP000309174"/>
    </source>
</evidence>
<dbReference type="Pfam" id="PF03176">
    <property type="entry name" value="MMPL"/>
    <property type="match status" value="2"/>
</dbReference>
<organism evidence="9 10">
    <name type="scientific">Actinomadura soli</name>
    <dbReference type="NCBI Taxonomy" id="2508997"/>
    <lineage>
        <taxon>Bacteria</taxon>
        <taxon>Bacillati</taxon>
        <taxon>Actinomycetota</taxon>
        <taxon>Actinomycetes</taxon>
        <taxon>Streptosporangiales</taxon>
        <taxon>Thermomonosporaceae</taxon>
        <taxon>Actinomadura</taxon>
    </lineage>
</organism>
<evidence type="ECO:0000256" key="4">
    <source>
        <dbReference type="ARBA" id="ARBA00022692"/>
    </source>
</evidence>
<evidence type="ECO:0000256" key="6">
    <source>
        <dbReference type="ARBA" id="ARBA00023136"/>
    </source>
</evidence>
<dbReference type="Proteomes" id="UP000309174">
    <property type="component" value="Unassembled WGS sequence"/>
</dbReference>
<dbReference type="InterPro" id="IPR004869">
    <property type="entry name" value="MMPL_dom"/>
</dbReference>
<comment type="similarity">
    <text evidence="2">Belongs to the resistance-nodulation-cell division (RND) (TC 2.A.6) family. MmpL subfamily.</text>
</comment>
<keyword evidence="3" id="KW-1003">Cell membrane</keyword>
<dbReference type="AlphaFoldDB" id="A0A5C4J426"/>
<feature type="transmembrane region" description="Helical" evidence="7">
    <location>
        <begin position="583"/>
        <end position="604"/>
    </location>
</feature>
<evidence type="ECO:0000256" key="5">
    <source>
        <dbReference type="ARBA" id="ARBA00022989"/>
    </source>
</evidence>
<keyword evidence="10" id="KW-1185">Reference proteome</keyword>
<feature type="domain" description="SSD" evidence="8">
    <location>
        <begin position="173"/>
        <end position="338"/>
    </location>
</feature>
<name>A0A5C4J426_9ACTN</name>
<evidence type="ECO:0000256" key="2">
    <source>
        <dbReference type="ARBA" id="ARBA00010157"/>
    </source>
</evidence>
<dbReference type="SUPFAM" id="SSF82866">
    <property type="entry name" value="Multidrug efflux transporter AcrB transmembrane domain"/>
    <property type="match status" value="2"/>
</dbReference>
<feature type="transmembrane region" description="Helical" evidence="7">
    <location>
        <begin position="184"/>
        <end position="201"/>
    </location>
</feature>
<accession>A0A5C4J426</accession>
<keyword evidence="4 7" id="KW-0812">Transmembrane</keyword>
<feature type="transmembrane region" description="Helical" evidence="7">
    <location>
        <begin position="523"/>
        <end position="540"/>
    </location>
</feature>
<feature type="transmembrane region" description="Helical" evidence="7">
    <location>
        <begin position="284"/>
        <end position="305"/>
    </location>
</feature>
<dbReference type="GO" id="GO:0005886">
    <property type="term" value="C:plasma membrane"/>
    <property type="evidence" value="ECO:0007669"/>
    <property type="project" value="UniProtKB-SubCell"/>
</dbReference>
<keyword evidence="6 7" id="KW-0472">Membrane</keyword>
<feature type="transmembrane region" description="Helical" evidence="7">
    <location>
        <begin position="616"/>
        <end position="641"/>
    </location>
</feature>
<evidence type="ECO:0000256" key="3">
    <source>
        <dbReference type="ARBA" id="ARBA00022475"/>
    </source>
</evidence>
<dbReference type="InterPro" id="IPR000731">
    <property type="entry name" value="SSD"/>
</dbReference>